<keyword evidence="2" id="KW-1185">Reference proteome</keyword>
<dbReference type="Gramene" id="Mp4g05340.1">
    <property type="protein sequence ID" value="Mp4g05340.1.cds1"/>
    <property type="gene ID" value="Mp4g05340"/>
</dbReference>
<dbReference type="EMBL" id="KZ772759">
    <property type="protein sequence ID" value="PTQ33622.1"/>
    <property type="molecule type" value="Genomic_DNA"/>
</dbReference>
<reference evidence="2" key="1">
    <citation type="journal article" date="2017" name="Cell">
        <title>Insights into land plant evolution garnered from the Marchantia polymorpha genome.</title>
        <authorList>
            <person name="Bowman J.L."/>
            <person name="Kohchi T."/>
            <person name="Yamato K.T."/>
            <person name="Jenkins J."/>
            <person name="Shu S."/>
            <person name="Ishizaki K."/>
            <person name="Yamaoka S."/>
            <person name="Nishihama R."/>
            <person name="Nakamura Y."/>
            <person name="Berger F."/>
            <person name="Adam C."/>
            <person name="Aki S.S."/>
            <person name="Althoff F."/>
            <person name="Araki T."/>
            <person name="Arteaga-Vazquez M.A."/>
            <person name="Balasubrmanian S."/>
            <person name="Barry K."/>
            <person name="Bauer D."/>
            <person name="Boehm C.R."/>
            <person name="Briginshaw L."/>
            <person name="Caballero-Perez J."/>
            <person name="Catarino B."/>
            <person name="Chen F."/>
            <person name="Chiyoda S."/>
            <person name="Chovatia M."/>
            <person name="Davies K.M."/>
            <person name="Delmans M."/>
            <person name="Demura T."/>
            <person name="Dierschke T."/>
            <person name="Dolan L."/>
            <person name="Dorantes-Acosta A.E."/>
            <person name="Eklund D.M."/>
            <person name="Florent S.N."/>
            <person name="Flores-Sandoval E."/>
            <person name="Fujiyama A."/>
            <person name="Fukuzawa H."/>
            <person name="Galik B."/>
            <person name="Grimanelli D."/>
            <person name="Grimwood J."/>
            <person name="Grossniklaus U."/>
            <person name="Hamada T."/>
            <person name="Haseloff J."/>
            <person name="Hetherington A.J."/>
            <person name="Higo A."/>
            <person name="Hirakawa Y."/>
            <person name="Hundley H.N."/>
            <person name="Ikeda Y."/>
            <person name="Inoue K."/>
            <person name="Inoue S.I."/>
            <person name="Ishida S."/>
            <person name="Jia Q."/>
            <person name="Kakita M."/>
            <person name="Kanazawa T."/>
            <person name="Kawai Y."/>
            <person name="Kawashima T."/>
            <person name="Kennedy M."/>
            <person name="Kinose K."/>
            <person name="Kinoshita T."/>
            <person name="Kohara Y."/>
            <person name="Koide E."/>
            <person name="Komatsu K."/>
            <person name="Kopischke S."/>
            <person name="Kubo M."/>
            <person name="Kyozuka J."/>
            <person name="Lagercrantz U."/>
            <person name="Lin S.S."/>
            <person name="Lindquist E."/>
            <person name="Lipzen A.M."/>
            <person name="Lu C.W."/>
            <person name="De Luna E."/>
            <person name="Martienssen R.A."/>
            <person name="Minamino N."/>
            <person name="Mizutani M."/>
            <person name="Mizutani M."/>
            <person name="Mochizuki N."/>
            <person name="Monte I."/>
            <person name="Mosher R."/>
            <person name="Nagasaki H."/>
            <person name="Nakagami H."/>
            <person name="Naramoto S."/>
            <person name="Nishitani K."/>
            <person name="Ohtani M."/>
            <person name="Okamoto T."/>
            <person name="Okumura M."/>
            <person name="Phillips J."/>
            <person name="Pollak B."/>
            <person name="Reinders A."/>
            <person name="Rovekamp M."/>
            <person name="Sano R."/>
            <person name="Sawa S."/>
            <person name="Schmid M.W."/>
            <person name="Shirakawa M."/>
            <person name="Solano R."/>
            <person name="Spunde A."/>
            <person name="Suetsugu N."/>
            <person name="Sugano S."/>
            <person name="Sugiyama A."/>
            <person name="Sun R."/>
            <person name="Suzuki Y."/>
            <person name="Takenaka M."/>
            <person name="Takezawa D."/>
            <person name="Tomogane H."/>
            <person name="Tsuzuki M."/>
            <person name="Ueda T."/>
            <person name="Umeda M."/>
            <person name="Ward J.M."/>
            <person name="Watanabe Y."/>
            <person name="Yazaki K."/>
            <person name="Yokoyama R."/>
            <person name="Yoshitake Y."/>
            <person name="Yotsui I."/>
            <person name="Zachgo S."/>
            <person name="Schmutz J."/>
        </authorList>
    </citation>
    <scope>NUCLEOTIDE SEQUENCE [LARGE SCALE GENOMIC DNA]</scope>
    <source>
        <strain evidence="2">Tak-1</strain>
    </source>
</reference>
<protein>
    <submittedName>
        <fullName evidence="1">Uncharacterized protein</fullName>
    </submittedName>
</protein>
<accession>A0A2R6WIE8</accession>
<evidence type="ECO:0000313" key="2">
    <source>
        <dbReference type="Proteomes" id="UP000244005"/>
    </source>
</evidence>
<evidence type="ECO:0000313" key="1">
    <source>
        <dbReference type="EMBL" id="PTQ33622.1"/>
    </source>
</evidence>
<dbReference type="Proteomes" id="UP000244005">
    <property type="component" value="Unassembled WGS sequence"/>
</dbReference>
<gene>
    <name evidence="1" type="ORF">MARPO_0087s0055</name>
</gene>
<name>A0A2R6WIE8_MARPO</name>
<proteinExistence type="predicted"/>
<organism evidence="1 2">
    <name type="scientific">Marchantia polymorpha</name>
    <name type="common">Common liverwort</name>
    <name type="synonym">Marchantia aquatica</name>
    <dbReference type="NCBI Taxonomy" id="3197"/>
    <lineage>
        <taxon>Eukaryota</taxon>
        <taxon>Viridiplantae</taxon>
        <taxon>Streptophyta</taxon>
        <taxon>Embryophyta</taxon>
        <taxon>Marchantiophyta</taxon>
        <taxon>Marchantiopsida</taxon>
        <taxon>Marchantiidae</taxon>
        <taxon>Marchantiales</taxon>
        <taxon>Marchantiaceae</taxon>
        <taxon>Marchantia</taxon>
    </lineage>
</organism>
<sequence>MYPSNKDERESPTWDVLRGYRVEPPSKFWRRPSSQIALWWFVTTMELTPGTQIQSRKVKKIVSSNFILRFLNLRWAMFRFWCQTDKILGMN</sequence>
<dbReference type="AlphaFoldDB" id="A0A2R6WIE8"/>